<dbReference type="InterPro" id="IPR053077">
    <property type="entry name" value="MARVEL_domain_protein_3"/>
</dbReference>
<keyword evidence="1" id="KW-0472">Membrane</keyword>
<protein>
    <submittedName>
        <fullName evidence="3">Uncharacterized protein</fullName>
    </submittedName>
</protein>
<dbReference type="InterPro" id="IPR031720">
    <property type="entry name" value="DUF4728"/>
</dbReference>
<organism evidence="3 4">
    <name type="scientific">Daphnia pulex</name>
    <name type="common">Water flea</name>
    <dbReference type="NCBI Taxonomy" id="6669"/>
    <lineage>
        <taxon>Eukaryota</taxon>
        <taxon>Metazoa</taxon>
        <taxon>Ecdysozoa</taxon>
        <taxon>Arthropoda</taxon>
        <taxon>Crustacea</taxon>
        <taxon>Branchiopoda</taxon>
        <taxon>Diplostraca</taxon>
        <taxon>Cladocera</taxon>
        <taxon>Anomopoda</taxon>
        <taxon>Daphniidae</taxon>
        <taxon>Daphnia</taxon>
    </lineage>
</organism>
<reference evidence="3 4" key="1">
    <citation type="journal article" date="2011" name="Science">
        <title>The ecoresponsive genome of Daphnia pulex.</title>
        <authorList>
            <person name="Colbourne J.K."/>
            <person name="Pfrender M.E."/>
            <person name="Gilbert D."/>
            <person name="Thomas W.K."/>
            <person name="Tucker A."/>
            <person name="Oakley T.H."/>
            <person name="Tokishita S."/>
            <person name="Aerts A."/>
            <person name="Arnold G.J."/>
            <person name="Basu M.K."/>
            <person name="Bauer D.J."/>
            <person name="Caceres C.E."/>
            <person name="Carmel L."/>
            <person name="Casola C."/>
            <person name="Choi J.H."/>
            <person name="Detter J.C."/>
            <person name="Dong Q."/>
            <person name="Dusheyko S."/>
            <person name="Eads B.D."/>
            <person name="Frohlich T."/>
            <person name="Geiler-Samerotte K.A."/>
            <person name="Gerlach D."/>
            <person name="Hatcher P."/>
            <person name="Jogdeo S."/>
            <person name="Krijgsveld J."/>
            <person name="Kriventseva E.V."/>
            <person name="Kultz D."/>
            <person name="Laforsch C."/>
            <person name="Lindquist E."/>
            <person name="Lopez J."/>
            <person name="Manak J.R."/>
            <person name="Muller J."/>
            <person name="Pangilinan J."/>
            <person name="Patwardhan R.P."/>
            <person name="Pitluck S."/>
            <person name="Pritham E.J."/>
            <person name="Rechtsteiner A."/>
            <person name="Rho M."/>
            <person name="Rogozin I.B."/>
            <person name="Sakarya O."/>
            <person name="Salamov A."/>
            <person name="Schaack S."/>
            <person name="Shapiro H."/>
            <person name="Shiga Y."/>
            <person name="Skalitzky C."/>
            <person name="Smith Z."/>
            <person name="Souvorov A."/>
            <person name="Sung W."/>
            <person name="Tang Z."/>
            <person name="Tsuchiya D."/>
            <person name="Tu H."/>
            <person name="Vos H."/>
            <person name="Wang M."/>
            <person name="Wolf Y.I."/>
            <person name="Yamagata H."/>
            <person name="Yamada T."/>
            <person name="Ye Y."/>
            <person name="Shaw J.R."/>
            <person name="Andrews J."/>
            <person name="Crease T.J."/>
            <person name="Tang H."/>
            <person name="Lucas S.M."/>
            <person name="Robertson H.M."/>
            <person name="Bork P."/>
            <person name="Koonin E.V."/>
            <person name="Zdobnov E.M."/>
            <person name="Grigoriev I.V."/>
            <person name="Lynch M."/>
            <person name="Boore J.L."/>
        </authorList>
    </citation>
    <scope>NUCLEOTIDE SEQUENCE [LARGE SCALE GENOMIC DNA]</scope>
</reference>
<evidence type="ECO:0000313" key="3">
    <source>
        <dbReference type="EMBL" id="EFX63812.1"/>
    </source>
</evidence>
<dbReference type="OrthoDB" id="6347032at2759"/>
<dbReference type="AlphaFoldDB" id="E9HWR8"/>
<dbReference type="KEGG" id="dpx:DAPPUDRAFT_269233"/>
<name>E9HWR8_DAPPU</name>
<evidence type="ECO:0000256" key="1">
    <source>
        <dbReference type="SAM" id="Phobius"/>
    </source>
</evidence>
<dbReference type="Proteomes" id="UP000000305">
    <property type="component" value="Unassembled WGS sequence"/>
</dbReference>
<dbReference type="HOGENOM" id="CLU_1612478_0_0_1"/>
<sequence length="165" mass="18266">MSALTGIGFTFYFAILHWIEQEMAMGIGYAAARRADYISWVELVALLSVYGSRGENLPSSLNQLTGSLVVIAFTASVLVAAWKNGKPMLLVSWLVLKSVSLFVAIFYSLYFGVSSAMIGDDQGMSYVSILVIGIVLYSYSWLVIYTYYHELVMGLKKEAPINEKC</sequence>
<evidence type="ECO:0000313" key="2">
    <source>
        <dbReference type="EMBL" id="EFX63011.1"/>
    </source>
</evidence>
<proteinExistence type="predicted"/>
<evidence type="ECO:0000313" key="4">
    <source>
        <dbReference type="Proteomes" id="UP000000305"/>
    </source>
</evidence>
<feature type="transmembrane region" description="Helical" evidence="1">
    <location>
        <begin position="64"/>
        <end position="82"/>
    </location>
</feature>
<dbReference type="eggNOG" id="ENOG502TB91">
    <property type="taxonomic scope" value="Eukaryota"/>
</dbReference>
<keyword evidence="4" id="KW-1185">Reference proteome</keyword>
<dbReference type="EMBL" id="GL733260">
    <property type="protein sequence ID" value="EFX63011.1"/>
    <property type="molecule type" value="Genomic_DNA"/>
</dbReference>
<feature type="transmembrane region" description="Helical" evidence="1">
    <location>
        <begin position="125"/>
        <end position="148"/>
    </location>
</feature>
<accession>E9HWR8</accession>
<dbReference type="EMBL" id="GL732955">
    <property type="protein sequence ID" value="EFX63812.1"/>
    <property type="molecule type" value="Genomic_DNA"/>
</dbReference>
<dbReference type="PANTHER" id="PTHR34609:SF17">
    <property type="entry name" value="GEO08273P1-RELATED"/>
    <property type="match status" value="1"/>
</dbReference>
<dbReference type="PANTHER" id="PTHR34609">
    <property type="entry name" value="GEO08273P1-RELATED"/>
    <property type="match status" value="1"/>
</dbReference>
<keyword evidence="1" id="KW-1133">Transmembrane helix</keyword>
<dbReference type="KEGG" id="dpx:DAPPUDRAFT_267644"/>
<keyword evidence="1" id="KW-0812">Transmembrane</keyword>
<feature type="transmembrane region" description="Helical" evidence="1">
    <location>
        <begin position="94"/>
        <end position="113"/>
    </location>
</feature>
<gene>
    <name evidence="3" type="ORF">DAPPUDRAFT_267644</name>
    <name evidence="2" type="ORF">DAPPUDRAFT_269233</name>
</gene>
<dbReference type="Pfam" id="PF15860">
    <property type="entry name" value="DUF4728"/>
    <property type="match status" value="1"/>
</dbReference>